<dbReference type="EMBL" id="CP015217">
    <property type="protein sequence ID" value="AOP33371.1"/>
    <property type="molecule type" value="Genomic_DNA"/>
</dbReference>
<feature type="transmembrane region" description="Helical" evidence="1">
    <location>
        <begin position="58"/>
        <end position="79"/>
    </location>
</feature>
<keyword evidence="3" id="KW-1185">Reference proteome</keyword>
<dbReference type="KEGG" id="laj:A0128_05640"/>
<dbReference type="OrthoDB" id="342710at2"/>
<organism evidence="2 3">
    <name type="scientific">Leptospira tipperaryensis</name>
    <dbReference type="NCBI Taxonomy" id="2564040"/>
    <lineage>
        <taxon>Bacteria</taxon>
        <taxon>Pseudomonadati</taxon>
        <taxon>Spirochaetota</taxon>
        <taxon>Spirochaetia</taxon>
        <taxon>Leptospirales</taxon>
        <taxon>Leptospiraceae</taxon>
        <taxon>Leptospira</taxon>
    </lineage>
</organism>
<dbReference type="RefSeq" id="WP_069606609.1">
    <property type="nucleotide sequence ID" value="NZ_CP015217.1"/>
</dbReference>
<accession>A0A1D7UV03</accession>
<keyword evidence="1" id="KW-0812">Transmembrane</keyword>
<sequence>MNHKTNEEQNGAAKNTGKIIGLDLVFVFLTYLIGLSMNRFLGIVGDPENPEKFNPVNLSLGISTFSFLYFASIDGLLILDKRIDRRILIFSGILVFLVLASELFSISNWILFFYKMFWKTTAELEADHLGGVEKIQSEVQQILSASLFLFAIVKTIVRIIWNIFWIKAILAQQKVSDSSLN</sequence>
<reference evidence="2 3" key="1">
    <citation type="submission" date="2016-04" db="EMBL/GenBank/DDBJ databases">
        <title>Complete genome seqeunce of Leptospira alstonii serovar Room22.</title>
        <authorList>
            <person name="Nally J.E."/>
            <person name="Bayles D.O."/>
            <person name="Hurley D."/>
            <person name="Fanning S."/>
            <person name="McMahon B.J."/>
            <person name="Arent Z."/>
        </authorList>
    </citation>
    <scope>NUCLEOTIDE SEQUENCE [LARGE SCALE GENOMIC DNA]</scope>
    <source>
        <strain evidence="2 3">GWTS #1</strain>
    </source>
</reference>
<feature type="transmembrane region" description="Helical" evidence="1">
    <location>
        <begin position="142"/>
        <end position="164"/>
    </location>
</feature>
<dbReference type="Proteomes" id="UP000094197">
    <property type="component" value="Chromosome 1"/>
</dbReference>
<feature type="transmembrane region" description="Helical" evidence="1">
    <location>
        <begin position="20"/>
        <end position="38"/>
    </location>
</feature>
<dbReference type="AlphaFoldDB" id="A0A1D7UV03"/>
<keyword evidence="1" id="KW-1133">Transmembrane helix</keyword>
<keyword evidence="1" id="KW-0472">Membrane</keyword>
<evidence type="ECO:0000256" key="1">
    <source>
        <dbReference type="SAM" id="Phobius"/>
    </source>
</evidence>
<proteinExistence type="predicted"/>
<name>A0A1D7UV03_9LEPT</name>
<evidence type="ECO:0000313" key="3">
    <source>
        <dbReference type="Proteomes" id="UP000094197"/>
    </source>
</evidence>
<feature type="transmembrane region" description="Helical" evidence="1">
    <location>
        <begin position="88"/>
        <end position="114"/>
    </location>
</feature>
<protein>
    <submittedName>
        <fullName evidence="2">Uncharacterized protein</fullName>
    </submittedName>
</protein>
<gene>
    <name evidence="2" type="ORF">A0128_05640</name>
</gene>
<evidence type="ECO:0000313" key="2">
    <source>
        <dbReference type="EMBL" id="AOP33371.1"/>
    </source>
</evidence>